<dbReference type="InterPro" id="IPR035927">
    <property type="entry name" value="DUSP-like_sf"/>
</dbReference>
<organism evidence="3 4">
    <name type="scientific">Syncephalis pseudoplumigaleata</name>
    <dbReference type="NCBI Taxonomy" id="1712513"/>
    <lineage>
        <taxon>Eukaryota</taxon>
        <taxon>Fungi</taxon>
        <taxon>Fungi incertae sedis</taxon>
        <taxon>Zoopagomycota</taxon>
        <taxon>Zoopagomycotina</taxon>
        <taxon>Zoopagomycetes</taxon>
        <taxon>Zoopagales</taxon>
        <taxon>Piptocephalidaceae</taxon>
        <taxon>Syncephalis</taxon>
    </lineage>
</organism>
<dbReference type="AlphaFoldDB" id="A0A4P9YSD1"/>
<protein>
    <recommendedName>
        <fullName evidence="2">DUSP domain-containing protein</fullName>
    </recommendedName>
</protein>
<feature type="region of interest" description="Disordered" evidence="1">
    <location>
        <begin position="237"/>
        <end position="289"/>
    </location>
</feature>
<dbReference type="Pfam" id="PF06337">
    <property type="entry name" value="DUSP"/>
    <property type="match status" value="1"/>
</dbReference>
<dbReference type="SUPFAM" id="SSF143791">
    <property type="entry name" value="DUSP-like"/>
    <property type="match status" value="1"/>
</dbReference>
<evidence type="ECO:0000313" key="4">
    <source>
        <dbReference type="Proteomes" id="UP000278143"/>
    </source>
</evidence>
<feature type="domain" description="DUSP" evidence="2">
    <location>
        <begin position="83"/>
        <end position="191"/>
    </location>
</feature>
<dbReference type="GO" id="GO:0004843">
    <property type="term" value="F:cysteine-type deubiquitinase activity"/>
    <property type="evidence" value="ECO:0007669"/>
    <property type="project" value="InterPro"/>
</dbReference>
<feature type="compositionally biased region" description="Acidic residues" evidence="1">
    <location>
        <begin position="241"/>
        <end position="255"/>
    </location>
</feature>
<evidence type="ECO:0000313" key="3">
    <source>
        <dbReference type="EMBL" id="RKP22568.1"/>
    </source>
</evidence>
<accession>A0A4P9YSD1</accession>
<dbReference type="OrthoDB" id="3219396at2759"/>
<dbReference type="Gene3D" id="3.30.2230.10">
    <property type="entry name" value="DUSP-like"/>
    <property type="match status" value="1"/>
</dbReference>
<sequence length="297" mass="34214">MPHVLCRSMDVYGTAMFCTRKWLGGTRGPRDEHEFVVDWQRRLLLALADLPCCRDPTAADASNALPCSPRGYPLPPPHHLWHPVTWNERRQWEREIPYVLDSTPFCFVAVSWMQAWNEFLLGNAPPPGPIDNSSLLEPVHTYDEQGVPHITHALAQHVRPDIDFWIVSTGEWTTIEQCYGGGPHLSESNLDATKHMDLITHMRHLRESVPAWNDVHVATLADMFFYYFCRQIEQGSLMQPNDDDSEEEEEEEEDEEHPHDSDVDDDEEDDDDDDLDSDDDDDDDDENDMAMELVMIL</sequence>
<keyword evidence="4" id="KW-1185">Reference proteome</keyword>
<name>A0A4P9YSD1_9FUNG</name>
<reference evidence="4" key="1">
    <citation type="journal article" date="2018" name="Nat. Microbiol.">
        <title>Leveraging single-cell genomics to expand the fungal tree of life.</title>
        <authorList>
            <person name="Ahrendt S.R."/>
            <person name="Quandt C.A."/>
            <person name="Ciobanu D."/>
            <person name="Clum A."/>
            <person name="Salamov A."/>
            <person name="Andreopoulos B."/>
            <person name="Cheng J.F."/>
            <person name="Woyke T."/>
            <person name="Pelin A."/>
            <person name="Henrissat B."/>
            <person name="Reynolds N.K."/>
            <person name="Benny G.L."/>
            <person name="Smith M.E."/>
            <person name="James T.Y."/>
            <person name="Grigoriev I.V."/>
        </authorList>
    </citation>
    <scope>NUCLEOTIDE SEQUENCE [LARGE SCALE GENOMIC DNA]</scope>
    <source>
        <strain evidence="4">Benny S71-1</strain>
    </source>
</reference>
<feature type="compositionally biased region" description="Acidic residues" evidence="1">
    <location>
        <begin position="262"/>
        <end position="289"/>
    </location>
</feature>
<proteinExistence type="predicted"/>
<evidence type="ECO:0000259" key="2">
    <source>
        <dbReference type="PROSITE" id="PS51283"/>
    </source>
</evidence>
<dbReference type="EMBL" id="KZ991942">
    <property type="protein sequence ID" value="RKP22568.1"/>
    <property type="molecule type" value="Genomic_DNA"/>
</dbReference>
<evidence type="ECO:0000256" key="1">
    <source>
        <dbReference type="SAM" id="MobiDB-lite"/>
    </source>
</evidence>
<dbReference type="Proteomes" id="UP000278143">
    <property type="component" value="Unassembled WGS sequence"/>
</dbReference>
<dbReference type="InterPro" id="IPR006615">
    <property type="entry name" value="Pept_C19_DUSP"/>
</dbReference>
<gene>
    <name evidence="3" type="ORF">SYNPS1DRAFT_31823</name>
</gene>
<dbReference type="PROSITE" id="PS51283">
    <property type="entry name" value="DUSP"/>
    <property type="match status" value="1"/>
</dbReference>